<protein>
    <recommendedName>
        <fullName evidence="3">Natural product</fullName>
    </recommendedName>
</protein>
<name>A0A1H7Z3L5_9FLAO</name>
<accession>A0A1H7Z3L5</accession>
<sequence length="80" mass="9091">MLILINQFKNLLVMKNLQKIGRKNLREIHGAGPVPVFPCNCFCYINNIKQWNACNRYCPDGDIPGVEPGNNPKCDYTLPL</sequence>
<proteinExistence type="predicted"/>
<evidence type="ECO:0000313" key="2">
    <source>
        <dbReference type="Proteomes" id="UP000199450"/>
    </source>
</evidence>
<dbReference type="AlphaFoldDB" id="A0A1H7Z3L5"/>
<dbReference type="EMBL" id="FOBV01000004">
    <property type="protein sequence ID" value="SEM52761.1"/>
    <property type="molecule type" value="Genomic_DNA"/>
</dbReference>
<dbReference type="NCBIfam" id="NF047798">
    <property type="entry name" value="leader_Chryseo"/>
    <property type="match status" value="1"/>
</dbReference>
<reference evidence="2" key="1">
    <citation type="submission" date="2016-10" db="EMBL/GenBank/DDBJ databases">
        <authorList>
            <person name="Varghese N."/>
            <person name="Submissions S."/>
        </authorList>
    </citation>
    <scope>NUCLEOTIDE SEQUENCE [LARGE SCALE GENOMIC DNA]</scope>
    <source>
        <strain evidence="2">DSM 17453</strain>
    </source>
</reference>
<dbReference type="InterPro" id="IPR058074">
    <property type="entry name" value="Bacteriocin-like"/>
</dbReference>
<organism evidence="1 2">
    <name type="scientific">Chryseobacterium taichungense</name>
    <dbReference type="NCBI Taxonomy" id="295069"/>
    <lineage>
        <taxon>Bacteria</taxon>
        <taxon>Pseudomonadati</taxon>
        <taxon>Bacteroidota</taxon>
        <taxon>Flavobacteriia</taxon>
        <taxon>Flavobacteriales</taxon>
        <taxon>Weeksellaceae</taxon>
        <taxon>Chryseobacterium group</taxon>
        <taxon>Chryseobacterium</taxon>
    </lineage>
</organism>
<evidence type="ECO:0000313" key="1">
    <source>
        <dbReference type="EMBL" id="SEM52761.1"/>
    </source>
</evidence>
<keyword evidence="2" id="KW-1185">Reference proteome</keyword>
<gene>
    <name evidence="1" type="ORF">SAMN05421856_10416</name>
</gene>
<evidence type="ECO:0008006" key="3">
    <source>
        <dbReference type="Google" id="ProtNLM"/>
    </source>
</evidence>
<dbReference type="STRING" id="295069.SAMN05421856_10416"/>
<dbReference type="Proteomes" id="UP000199450">
    <property type="component" value="Unassembled WGS sequence"/>
</dbReference>